<keyword evidence="2" id="KW-0812">Transmembrane</keyword>
<dbReference type="PANTHER" id="PTHR45138:SF24">
    <property type="entry name" value="DIGUANYLATE CYCLASE DGCC-RELATED"/>
    <property type="match status" value="1"/>
</dbReference>
<feature type="transmembrane region" description="Helical" evidence="2">
    <location>
        <begin position="93"/>
        <end position="111"/>
    </location>
</feature>
<dbReference type="GO" id="GO:0052621">
    <property type="term" value="F:diguanylate cyclase activity"/>
    <property type="evidence" value="ECO:0007669"/>
    <property type="project" value="UniProtKB-EC"/>
</dbReference>
<dbReference type="RefSeq" id="WP_135702530.1">
    <property type="nucleotide sequence ID" value="NZ_CP038634.1"/>
</dbReference>
<dbReference type="InterPro" id="IPR029787">
    <property type="entry name" value="Nucleotide_cyclase"/>
</dbReference>
<dbReference type="SMART" id="SM00267">
    <property type="entry name" value="GGDEF"/>
    <property type="match status" value="1"/>
</dbReference>
<feature type="transmembrane region" description="Helical" evidence="2">
    <location>
        <begin position="117"/>
        <end position="136"/>
    </location>
</feature>
<dbReference type="Proteomes" id="UP000295294">
    <property type="component" value="Chromosome 1"/>
</dbReference>
<dbReference type="GO" id="GO:0005886">
    <property type="term" value="C:plasma membrane"/>
    <property type="evidence" value="ECO:0007669"/>
    <property type="project" value="TreeGrafter"/>
</dbReference>
<feature type="transmembrane region" description="Helical" evidence="2">
    <location>
        <begin position="185"/>
        <end position="209"/>
    </location>
</feature>
<name>A0A4P7L382_9BURK</name>
<keyword evidence="2" id="KW-1133">Transmembrane helix</keyword>
<feature type="transmembrane region" description="Helical" evidence="2">
    <location>
        <begin position="148"/>
        <end position="165"/>
    </location>
</feature>
<feature type="domain" description="GGDEF" evidence="3">
    <location>
        <begin position="251"/>
        <end position="388"/>
    </location>
</feature>
<sequence length="405" mass="42425">MSVPIALLTITTALSAMMLAIVWSLRRCGLPGVGEWCNANLTATGALVLFSLRGMIPDLLSVGVANAALAWSLALFYAGSVRFCGGVPPWRRLLAATAVTTAGVIVWRYAVDVFATRVVIVSVFHAVLCALIALTLLRRRPRGQSARFFITTACFALFFAAGHAVRGTLSALQWLGNPYLQESMFLNTVFLTLGALVMPAMTMGAVLMIHDAIVRRLEAVANTDTLTGVLSRKAFEEGAQRELARAAGGKPAPALLIVDIDHFKSVNDTYGHAAGDAVLQAFARLVAAQLRPGDLLGRLGGEEFMVLLPATGEAGTGAVAERIRACVQRHAVTTAAADGGTHTVRYTVSGGTAGWHPGLTLAQLSARADAALYRAKVGGRNRIAAHSGPAAATQAATETAQALDA</sequence>
<dbReference type="GO" id="GO:1902201">
    <property type="term" value="P:negative regulation of bacterial-type flagellum-dependent cell motility"/>
    <property type="evidence" value="ECO:0007669"/>
    <property type="project" value="TreeGrafter"/>
</dbReference>
<accession>A0A4P7L382</accession>
<dbReference type="AlphaFoldDB" id="A0A4P7L382"/>
<feature type="transmembrane region" description="Helical" evidence="2">
    <location>
        <begin position="62"/>
        <end position="81"/>
    </location>
</feature>
<dbReference type="CDD" id="cd01949">
    <property type="entry name" value="GGDEF"/>
    <property type="match status" value="1"/>
</dbReference>
<dbReference type="GO" id="GO:0043709">
    <property type="term" value="P:cell adhesion involved in single-species biofilm formation"/>
    <property type="evidence" value="ECO:0007669"/>
    <property type="project" value="TreeGrafter"/>
</dbReference>
<dbReference type="SUPFAM" id="SSF55073">
    <property type="entry name" value="Nucleotide cyclase"/>
    <property type="match status" value="1"/>
</dbReference>
<evidence type="ECO:0000256" key="2">
    <source>
        <dbReference type="SAM" id="Phobius"/>
    </source>
</evidence>
<dbReference type="KEGG" id="cox:E0W60_00190"/>
<dbReference type="Gene3D" id="3.30.70.270">
    <property type="match status" value="1"/>
</dbReference>
<dbReference type="InterPro" id="IPR000160">
    <property type="entry name" value="GGDEF_dom"/>
</dbReference>
<protein>
    <recommendedName>
        <fullName evidence="1">diguanylate cyclase</fullName>
        <ecNumber evidence="1">2.7.7.65</ecNumber>
    </recommendedName>
</protein>
<gene>
    <name evidence="4" type="ORF">E0W60_00190</name>
</gene>
<dbReference type="InterPro" id="IPR050469">
    <property type="entry name" value="Diguanylate_Cyclase"/>
</dbReference>
<keyword evidence="2" id="KW-0472">Membrane</keyword>
<reference evidence="4 5" key="1">
    <citation type="submission" date="2019-03" db="EMBL/GenBank/DDBJ databases">
        <title>Efficiently degradation of phenoxyalkanoic acid herbicides by Cupriavidus oxalaticus strain X32.</title>
        <authorList>
            <person name="Sheng X."/>
        </authorList>
    </citation>
    <scope>NUCLEOTIDE SEQUENCE [LARGE SCALE GENOMIC DNA]</scope>
    <source>
        <strain evidence="4 5">X32</strain>
    </source>
</reference>
<evidence type="ECO:0000259" key="3">
    <source>
        <dbReference type="PROSITE" id="PS50887"/>
    </source>
</evidence>
<dbReference type="FunFam" id="3.30.70.270:FF:000001">
    <property type="entry name" value="Diguanylate cyclase domain protein"/>
    <property type="match status" value="1"/>
</dbReference>
<dbReference type="STRING" id="1349762.GCA_001592245_03955"/>
<evidence type="ECO:0000313" key="4">
    <source>
        <dbReference type="EMBL" id="QBY49700.1"/>
    </source>
</evidence>
<dbReference type="NCBIfam" id="TIGR00254">
    <property type="entry name" value="GGDEF"/>
    <property type="match status" value="1"/>
</dbReference>
<dbReference type="PANTHER" id="PTHR45138">
    <property type="entry name" value="REGULATORY COMPONENTS OF SENSORY TRANSDUCTION SYSTEM"/>
    <property type="match status" value="1"/>
</dbReference>
<dbReference type="Pfam" id="PF00990">
    <property type="entry name" value="GGDEF"/>
    <property type="match status" value="1"/>
</dbReference>
<proteinExistence type="predicted"/>
<evidence type="ECO:0000313" key="5">
    <source>
        <dbReference type="Proteomes" id="UP000295294"/>
    </source>
</evidence>
<dbReference type="OrthoDB" id="9813903at2"/>
<feature type="transmembrane region" description="Helical" evidence="2">
    <location>
        <begin position="6"/>
        <end position="25"/>
    </location>
</feature>
<dbReference type="EMBL" id="CP038634">
    <property type="protein sequence ID" value="QBY49700.1"/>
    <property type="molecule type" value="Genomic_DNA"/>
</dbReference>
<dbReference type="InterPro" id="IPR043128">
    <property type="entry name" value="Rev_trsase/Diguanyl_cyclase"/>
</dbReference>
<evidence type="ECO:0000256" key="1">
    <source>
        <dbReference type="ARBA" id="ARBA00012528"/>
    </source>
</evidence>
<dbReference type="EC" id="2.7.7.65" evidence="1"/>
<dbReference type="PROSITE" id="PS50887">
    <property type="entry name" value="GGDEF"/>
    <property type="match status" value="1"/>
</dbReference>
<organism evidence="4 5">
    <name type="scientific">Cupriavidus oxalaticus</name>
    <dbReference type="NCBI Taxonomy" id="96344"/>
    <lineage>
        <taxon>Bacteria</taxon>
        <taxon>Pseudomonadati</taxon>
        <taxon>Pseudomonadota</taxon>
        <taxon>Betaproteobacteria</taxon>
        <taxon>Burkholderiales</taxon>
        <taxon>Burkholderiaceae</taxon>
        <taxon>Cupriavidus</taxon>
    </lineage>
</organism>